<proteinExistence type="predicted"/>
<dbReference type="EMBL" id="JAHUTI010079282">
    <property type="protein sequence ID" value="MED6257524.1"/>
    <property type="molecule type" value="Genomic_DNA"/>
</dbReference>
<name>A0ABU7C4G2_9TELE</name>
<sequence length="167" mass="19128">MSLKTSKLINIISKIDSALGTWGHQSVVSDMVSVLFYKFKHTHQRTELSSHHLLYYCCKEVLPLHIQTSYMLHVFQHLRQQYCGMACCLVHVVSLCLFLFMEEKMLIDDRYISLSQKVLGNRQICSLCIICFNITASVQCVMQTVNLQFCLSSPGCFNSGHRLICIV</sequence>
<reference evidence="1 2" key="1">
    <citation type="submission" date="2021-07" db="EMBL/GenBank/DDBJ databases">
        <authorList>
            <person name="Palmer J.M."/>
        </authorList>
    </citation>
    <scope>NUCLEOTIDE SEQUENCE [LARGE SCALE GENOMIC DNA]</scope>
    <source>
        <strain evidence="1 2">AT_MEX2019</strain>
        <tissue evidence="1">Muscle</tissue>
    </source>
</reference>
<organism evidence="1 2">
    <name type="scientific">Ataeniobius toweri</name>
    <dbReference type="NCBI Taxonomy" id="208326"/>
    <lineage>
        <taxon>Eukaryota</taxon>
        <taxon>Metazoa</taxon>
        <taxon>Chordata</taxon>
        <taxon>Craniata</taxon>
        <taxon>Vertebrata</taxon>
        <taxon>Euteleostomi</taxon>
        <taxon>Actinopterygii</taxon>
        <taxon>Neopterygii</taxon>
        <taxon>Teleostei</taxon>
        <taxon>Neoteleostei</taxon>
        <taxon>Acanthomorphata</taxon>
        <taxon>Ovalentaria</taxon>
        <taxon>Atherinomorphae</taxon>
        <taxon>Cyprinodontiformes</taxon>
        <taxon>Goodeidae</taxon>
        <taxon>Ataeniobius</taxon>
    </lineage>
</organism>
<evidence type="ECO:0000313" key="1">
    <source>
        <dbReference type="EMBL" id="MED6257524.1"/>
    </source>
</evidence>
<accession>A0ABU7C4G2</accession>
<comment type="caution">
    <text evidence="1">The sequence shown here is derived from an EMBL/GenBank/DDBJ whole genome shotgun (WGS) entry which is preliminary data.</text>
</comment>
<protein>
    <submittedName>
        <fullName evidence="1">Uncharacterized protein</fullName>
    </submittedName>
</protein>
<evidence type="ECO:0000313" key="2">
    <source>
        <dbReference type="Proteomes" id="UP001345963"/>
    </source>
</evidence>
<keyword evidence="2" id="KW-1185">Reference proteome</keyword>
<dbReference type="Proteomes" id="UP001345963">
    <property type="component" value="Unassembled WGS sequence"/>
</dbReference>
<gene>
    <name evidence="1" type="ORF">ATANTOWER_025886</name>
</gene>